<accession>A0ABU5ITA5</accession>
<dbReference type="SUPFAM" id="SSF50044">
    <property type="entry name" value="SH3-domain"/>
    <property type="match status" value="1"/>
</dbReference>
<comment type="caution">
    <text evidence="2">The sequence shown here is derived from an EMBL/GenBank/DDBJ whole genome shotgun (WGS) entry which is preliminary data.</text>
</comment>
<dbReference type="SMART" id="SM00287">
    <property type="entry name" value="SH3b"/>
    <property type="match status" value="7"/>
</dbReference>
<dbReference type="Pfam" id="PF01832">
    <property type="entry name" value="Glucosaminidase"/>
    <property type="match status" value="1"/>
</dbReference>
<dbReference type="Gene3D" id="2.30.30.40">
    <property type="entry name" value="SH3 Domains"/>
    <property type="match status" value="6"/>
</dbReference>
<dbReference type="PROSITE" id="PS51781">
    <property type="entry name" value="SH3B"/>
    <property type="match status" value="3"/>
</dbReference>
<name>A0ABU5ITA5_9BACI</name>
<reference evidence="2 3" key="1">
    <citation type="submission" date="2023-11" db="EMBL/GenBank/DDBJ databases">
        <title>Bacillus jintuensis, isolated from a mudflat on the Beibu Gulf coast.</title>
        <authorList>
            <person name="Li M."/>
        </authorList>
    </citation>
    <scope>NUCLEOTIDE SEQUENCE [LARGE SCALE GENOMIC DNA]</scope>
    <source>
        <strain evidence="2 3">31A1R</strain>
    </source>
</reference>
<dbReference type="InterPro" id="IPR003646">
    <property type="entry name" value="SH3-like_bac-type"/>
</dbReference>
<dbReference type="SMART" id="SM00047">
    <property type="entry name" value="LYZ2"/>
    <property type="match status" value="1"/>
</dbReference>
<dbReference type="RefSeq" id="WP_322444697.1">
    <property type="nucleotide sequence ID" value="NZ_JAXOFX010000001.1"/>
</dbReference>
<keyword evidence="3" id="KW-1185">Reference proteome</keyword>
<evidence type="ECO:0000259" key="1">
    <source>
        <dbReference type="PROSITE" id="PS51781"/>
    </source>
</evidence>
<dbReference type="Gene3D" id="1.10.530.10">
    <property type="match status" value="1"/>
</dbReference>
<dbReference type="PANTHER" id="PTHR34408">
    <property type="entry name" value="FAMILY PROTEIN, PUTATIVE-RELATED"/>
    <property type="match status" value="1"/>
</dbReference>
<dbReference type="Proteomes" id="UP001290455">
    <property type="component" value="Unassembled WGS sequence"/>
</dbReference>
<dbReference type="InterPro" id="IPR052354">
    <property type="entry name" value="Cell_Wall_Dynamics_Protein"/>
</dbReference>
<protein>
    <submittedName>
        <fullName evidence="2">SH3 domain-containing protein</fullName>
    </submittedName>
</protein>
<dbReference type="InterPro" id="IPR036028">
    <property type="entry name" value="SH3-like_dom_sf"/>
</dbReference>
<sequence>MKKVGKSVILTTGILLGGTLSSIFPVGLNQVEAASEQIKFSVTSYETTTNLNLRAGAGTQHKLLLTIPKGKTVTSTEKLGSWYKVTYKYKVNGSDVLKTGWVSELYLKKVKPTAGVASSSTEKFTSTKFKTTAGLNLRTGASTKNKTILTIPKGKVISSKEKKGNWFKVSYTYTFKGKSVTSTGWVSGTYLKEYYKTSTVSETYYFTKKSSNLYPSPDTKRKSLVNIEKDNGFLTKQKVVNSIGQTWYKVSFNGANYYIRSTDVSKKTKQSFQVMSLQASEDTFLYQSFGKVHGKISSIPKGTILTTQKSIGDWFEVEFNGQAGYIYKGNVQTYSKYNEETILIVKNYVAIADVLLRDVPNDSANPLVTIPNGSKLIPTHQTENGWLKVQYEGKIGYVHPSYLEEVEGPVNPTEPPKDFTEASIPAKTYLVTSSLEVRQAADTATNSLIVLPKNTIVIPTHKTSNNWFKVTYGGKTGYVSGTSIQEVKTGDPLNGREGYQFIDLRTKAPVMASQIDQYIASYVKLTGKASVLTGAGKYFIEAGNKYGVNALYLAAHAIHESAHGTSELSFGKNNFFGFGAYDSAPYLSAQRFPDVQSNIEFIAREMKATYLNSKNWKYNGTYLGFTTKSMDNKRIDSYSEGMNFYYATDENWGKKIAKHMENMLPFDKAYYTNASVDTTVPSAPAVPSGSDIFAADITATAKTDLILHSKKGTKDSVGRIVKDSKFTIHEKTNDFWVRVSVEGKEYWISDIKFYEYQKYLSVHNLGRVYNTSTLNVRSTPNIPSNNENLIGSLPLNTYVHIVLQKDGTLKMDSTKKWYEIKLNDGSTAWVSSSYINRELK</sequence>
<organism evidence="2 3">
    <name type="scientific">Robertmurraya mangrovi</name>
    <dbReference type="NCBI Taxonomy" id="3098077"/>
    <lineage>
        <taxon>Bacteria</taxon>
        <taxon>Bacillati</taxon>
        <taxon>Bacillota</taxon>
        <taxon>Bacilli</taxon>
        <taxon>Bacillales</taxon>
        <taxon>Bacillaceae</taxon>
        <taxon>Robertmurraya</taxon>
    </lineage>
</organism>
<gene>
    <name evidence="2" type="ORF">SM124_01400</name>
</gene>
<dbReference type="Pfam" id="PF08239">
    <property type="entry name" value="SH3_3"/>
    <property type="match status" value="5"/>
</dbReference>
<evidence type="ECO:0000313" key="2">
    <source>
        <dbReference type="EMBL" id="MDZ5470394.1"/>
    </source>
</evidence>
<dbReference type="EMBL" id="JAXOFX010000001">
    <property type="protein sequence ID" value="MDZ5470394.1"/>
    <property type="molecule type" value="Genomic_DNA"/>
</dbReference>
<dbReference type="InterPro" id="IPR002901">
    <property type="entry name" value="MGlyc_endo_b_GlcNAc-like_dom"/>
</dbReference>
<proteinExistence type="predicted"/>
<dbReference type="PANTHER" id="PTHR34408:SF2">
    <property type="entry name" value="CELL WALL-BINDING PROTEIN YWSB"/>
    <property type="match status" value="1"/>
</dbReference>
<evidence type="ECO:0000313" key="3">
    <source>
        <dbReference type="Proteomes" id="UP001290455"/>
    </source>
</evidence>
<feature type="domain" description="SH3b" evidence="1">
    <location>
        <begin position="125"/>
        <end position="195"/>
    </location>
</feature>
<feature type="domain" description="SH3b" evidence="1">
    <location>
        <begin position="41"/>
        <end position="111"/>
    </location>
</feature>
<feature type="domain" description="SH3b" evidence="1">
    <location>
        <begin position="763"/>
        <end position="839"/>
    </location>
</feature>